<evidence type="ECO:0000313" key="2">
    <source>
        <dbReference type="EMBL" id="RCJ28380.1"/>
    </source>
</evidence>
<dbReference type="Proteomes" id="UP000252107">
    <property type="component" value="Unassembled WGS sequence"/>
</dbReference>
<keyword evidence="3" id="KW-1185">Reference proteome</keyword>
<reference evidence="2" key="1">
    <citation type="submission" date="2016-04" db="EMBL/GenBank/DDBJ databases">
        <authorList>
            <person name="Tabuchi Yagui T.R."/>
        </authorList>
    </citation>
    <scope>NUCLEOTIDE SEQUENCE [LARGE SCALE GENOMIC DNA]</scope>
    <source>
        <strain evidence="2">NIES-26</strain>
    </source>
</reference>
<dbReference type="InterPro" id="IPR045429">
    <property type="entry name" value="EAD10"/>
</dbReference>
<name>A0A367QXI0_9NOSO</name>
<proteinExistence type="predicted"/>
<dbReference type="AlphaFoldDB" id="A0A367QXI0"/>
<protein>
    <recommendedName>
        <fullName evidence="1">Effector-associated domain-containing protein</fullName>
    </recommendedName>
</protein>
<organism evidence="2 3">
    <name type="scientific">Nostoc minutum NIES-26</name>
    <dbReference type="NCBI Taxonomy" id="1844469"/>
    <lineage>
        <taxon>Bacteria</taxon>
        <taxon>Bacillati</taxon>
        <taxon>Cyanobacteriota</taxon>
        <taxon>Cyanophyceae</taxon>
        <taxon>Nostocales</taxon>
        <taxon>Nostocaceae</taxon>
        <taxon>Nostoc</taxon>
    </lineage>
</organism>
<evidence type="ECO:0000313" key="3">
    <source>
        <dbReference type="Proteomes" id="UP000252107"/>
    </source>
</evidence>
<dbReference type="Pfam" id="PF19954">
    <property type="entry name" value="EAD10"/>
    <property type="match status" value="1"/>
</dbReference>
<accession>A0A367QXI0</accession>
<feature type="domain" description="Effector-associated" evidence="1">
    <location>
        <begin position="1"/>
        <end position="75"/>
    </location>
</feature>
<gene>
    <name evidence="2" type="ORF">A6770_23925</name>
</gene>
<dbReference type="EMBL" id="LXQD01000299">
    <property type="protein sequence ID" value="RCJ28380.1"/>
    <property type="molecule type" value="Genomic_DNA"/>
</dbReference>
<evidence type="ECO:0000259" key="1">
    <source>
        <dbReference type="Pfam" id="PF19954"/>
    </source>
</evidence>
<sequence length="77" mass="8705">MTHAEHLKQTLHRVETGQQTDEDISFLRQLLLAGDRQILSQLGKYNVNIGEGRDIHIGDTFGGLRQGIYQDKDANTQ</sequence>
<comment type="caution">
    <text evidence="2">The sequence shown here is derived from an EMBL/GenBank/DDBJ whole genome shotgun (WGS) entry which is preliminary data.</text>
</comment>